<sequence>MGTICFSGIAHAERETMERALASAQGWAVAAEADADVVVIDLDSMAGHMTWLRMRNGPQALIGISDAPRDDVGISLVRPVSGRALADALAGLGLPPARTAGPGPHAAAVAVAAAAPEALSAGASRSLSDLLATATGPLRLSVPDAPPLVIDPADDSWIGDGALKPYLPYATAALGADAIVPATAADLQGTRQSLARLRWLAGLGQADEVRAEAEAAPVRWRLRHWPQTEREFPRHLRIASVMMKGPETLQMIAAKAGAGEEDVAAFIAAGLATGTVLREAAEDGEARGALLGRLRARR</sequence>
<name>A0ABV9NMV9_9GAMM</name>
<proteinExistence type="predicted"/>
<gene>
    <name evidence="1" type="ORF">ACFO3Q_15975</name>
</gene>
<organism evidence="1 2">
    <name type="scientific">Coralloluteibacterium thermophilum</name>
    <dbReference type="NCBI Taxonomy" id="2707049"/>
    <lineage>
        <taxon>Bacteria</taxon>
        <taxon>Pseudomonadati</taxon>
        <taxon>Pseudomonadota</taxon>
        <taxon>Gammaproteobacteria</taxon>
        <taxon>Lysobacterales</taxon>
        <taxon>Lysobacteraceae</taxon>
        <taxon>Coralloluteibacterium</taxon>
    </lineage>
</organism>
<reference evidence="2" key="1">
    <citation type="journal article" date="2019" name="Int. J. Syst. Evol. Microbiol.">
        <title>The Global Catalogue of Microorganisms (GCM) 10K type strain sequencing project: providing services to taxonomists for standard genome sequencing and annotation.</title>
        <authorList>
            <consortium name="The Broad Institute Genomics Platform"/>
            <consortium name="The Broad Institute Genome Sequencing Center for Infectious Disease"/>
            <person name="Wu L."/>
            <person name="Ma J."/>
        </authorList>
    </citation>
    <scope>NUCLEOTIDE SEQUENCE [LARGE SCALE GENOMIC DNA]</scope>
    <source>
        <strain evidence="2">CGMCC 1.13574</strain>
    </source>
</reference>
<keyword evidence="2" id="KW-1185">Reference proteome</keyword>
<accession>A0ABV9NMV9</accession>
<dbReference type="RefSeq" id="WP_377005742.1">
    <property type="nucleotide sequence ID" value="NZ_JBHSGG010000048.1"/>
</dbReference>
<dbReference type="Proteomes" id="UP001595892">
    <property type="component" value="Unassembled WGS sequence"/>
</dbReference>
<protein>
    <submittedName>
        <fullName evidence="1">Uncharacterized protein</fullName>
    </submittedName>
</protein>
<evidence type="ECO:0000313" key="2">
    <source>
        <dbReference type="Proteomes" id="UP001595892"/>
    </source>
</evidence>
<comment type="caution">
    <text evidence="1">The sequence shown here is derived from an EMBL/GenBank/DDBJ whole genome shotgun (WGS) entry which is preliminary data.</text>
</comment>
<evidence type="ECO:0000313" key="1">
    <source>
        <dbReference type="EMBL" id="MFC4729667.1"/>
    </source>
</evidence>
<dbReference type="EMBL" id="JBHSGG010000048">
    <property type="protein sequence ID" value="MFC4729667.1"/>
    <property type="molecule type" value="Genomic_DNA"/>
</dbReference>